<dbReference type="eggNOG" id="KOG0032">
    <property type="taxonomic scope" value="Eukaryota"/>
</dbReference>
<dbReference type="AlphaFoldDB" id="W6YYU0"/>
<dbReference type="RefSeq" id="XP_007690720.1">
    <property type="nucleotide sequence ID" value="XM_007692530.1"/>
</dbReference>
<dbReference type="InterPro" id="IPR000719">
    <property type="entry name" value="Prot_kinase_dom"/>
</dbReference>
<dbReference type="GO" id="GO:0005524">
    <property type="term" value="F:ATP binding"/>
    <property type="evidence" value="ECO:0007669"/>
    <property type="project" value="InterPro"/>
</dbReference>
<dbReference type="Proteomes" id="UP000054032">
    <property type="component" value="Unassembled WGS sequence"/>
</dbReference>
<evidence type="ECO:0000313" key="2">
    <source>
        <dbReference type="EMBL" id="EUC42743.1"/>
    </source>
</evidence>
<dbReference type="KEGG" id="bor:COCMIDRAFT_39214"/>
<accession>W6YYU0</accession>
<sequence length="289" mass="32993">MTSTIVGKSGRIYIRREVLAERRDPRLSVFKAEFVTQNLTYKIYFDRTKPFYNLSLRLAADFPESRRLRMHVDSSEEENFLIYPFYQHTLLGLLQDDPEVSRAAQKRILQETGAAIQELHSKDWIHRGDFNLAFKFDTGALLYNTRAVGNIMWRSPEGQTGRGLSKASDVYSFGLCIYTLGGREPILINDYPELAKHGVSPQHAVLTRHFSYFGPANQGLLNVINNKKWTKALTILSKETDLVVQDYPDMSFEAWGHVFGSGAQKMISGMTKIDPRARATIGQVMEHPW</sequence>
<dbReference type="InterPro" id="IPR011009">
    <property type="entry name" value="Kinase-like_dom_sf"/>
</dbReference>
<name>W6YYU0_COCMI</name>
<protein>
    <recommendedName>
        <fullName evidence="1">Protein kinase domain-containing protein</fullName>
    </recommendedName>
</protein>
<reference evidence="2 3" key="1">
    <citation type="journal article" date="2013" name="PLoS Genet.">
        <title>Comparative genome structure, secondary metabolite, and effector coding capacity across Cochliobolus pathogens.</title>
        <authorList>
            <person name="Condon B.J."/>
            <person name="Leng Y."/>
            <person name="Wu D."/>
            <person name="Bushley K.E."/>
            <person name="Ohm R.A."/>
            <person name="Otillar R."/>
            <person name="Martin J."/>
            <person name="Schackwitz W."/>
            <person name="Grimwood J."/>
            <person name="MohdZainudin N."/>
            <person name="Xue C."/>
            <person name="Wang R."/>
            <person name="Manning V.A."/>
            <person name="Dhillon B."/>
            <person name="Tu Z.J."/>
            <person name="Steffenson B.J."/>
            <person name="Salamov A."/>
            <person name="Sun H."/>
            <person name="Lowry S."/>
            <person name="LaButti K."/>
            <person name="Han J."/>
            <person name="Copeland A."/>
            <person name="Lindquist E."/>
            <person name="Barry K."/>
            <person name="Schmutz J."/>
            <person name="Baker S.E."/>
            <person name="Ciuffetti L.M."/>
            <person name="Grigoriev I.V."/>
            <person name="Zhong S."/>
            <person name="Turgeon B.G."/>
        </authorList>
    </citation>
    <scope>NUCLEOTIDE SEQUENCE [LARGE SCALE GENOMIC DNA]</scope>
    <source>
        <strain evidence="2 3">ATCC 44560</strain>
    </source>
</reference>
<proteinExistence type="predicted"/>
<dbReference type="OrthoDB" id="10252171at2759"/>
<dbReference type="SUPFAM" id="SSF56112">
    <property type="entry name" value="Protein kinase-like (PK-like)"/>
    <property type="match status" value="1"/>
</dbReference>
<evidence type="ECO:0000259" key="1">
    <source>
        <dbReference type="PROSITE" id="PS50011"/>
    </source>
</evidence>
<dbReference type="SMART" id="SM00220">
    <property type="entry name" value="S_TKc"/>
    <property type="match status" value="1"/>
</dbReference>
<gene>
    <name evidence="2" type="ORF">COCMIDRAFT_39214</name>
</gene>
<organism evidence="2 3">
    <name type="scientific">Bipolaris oryzae ATCC 44560</name>
    <dbReference type="NCBI Taxonomy" id="930090"/>
    <lineage>
        <taxon>Eukaryota</taxon>
        <taxon>Fungi</taxon>
        <taxon>Dikarya</taxon>
        <taxon>Ascomycota</taxon>
        <taxon>Pezizomycotina</taxon>
        <taxon>Dothideomycetes</taxon>
        <taxon>Pleosporomycetidae</taxon>
        <taxon>Pleosporales</taxon>
        <taxon>Pleosporineae</taxon>
        <taxon>Pleosporaceae</taxon>
        <taxon>Bipolaris</taxon>
    </lineage>
</organism>
<dbReference type="Gene3D" id="1.10.510.10">
    <property type="entry name" value="Transferase(Phosphotransferase) domain 1"/>
    <property type="match status" value="1"/>
</dbReference>
<dbReference type="GeneID" id="19123638"/>
<dbReference type="HOGENOM" id="CLU_054430_1_1_1"/>
<dbReference type="Pfam" id="PF00069">
    <property type="entry name" value="Pkinase"/>
    <property type="match status" value="1"/>
</dbReference>
<dbReference type="PROSITE" id="PS50011">
    <property type="entry name" value="PROTEIN_KINASE_DOM"/>
    <property type="match status" value="1"/>
</dbReference>
<keyword evidence="3" id="KW-1185">Reference proteome</keyword>
<dbReference type="STRING" id="930090.W6YYU0"/>
<feature type="domain" description="Protein kinase" evidence="1">
    <location>
        <begin position="1"/>
        <end position="289"/>
    </location>
</feature>
<evidence type="ECO:0000313" key="3">
    <source>
        <dbReference type="Proteomes" id="UP000054032"/>
    </source>
</evidence>
<dbReference type="EMBL" id="KI964050">
    <property type="protein sequence ID" value="EUC42743.1"/>
    <property type="molecule type" value="Genomic_DNA"/>
</dbReference>
<dbReference type="GO" id="GO:0004672">
    <property type="term" value="F:protein kinase activity"/>
    <property type="evidence" value="ECO:0007669"/>
    <property type="project" value="InterPro"/>
</dbReference>